<evidence type="ECO:0000256" key="5">
    <source>
        <dbReference type="ARBA" id="ARBA00023125"/>
    </source>
</evidence>
<feature type="domain" description="E2F/DP family winged-helix DNA-binding" evidence="11">
    <location>
        <begin position="164"/>
        <end position="244"/>
    </location>
</feature>
<dbReference type="PANTHER" id="PTHR12081">
    <property type="entry name" value="TRANSCRIPTION FACTOR E2F"/>
    <property type="match status" value="1"/>
</dbReference>
<feature type="domain" description="E2F/DP family winged-helix DNA-binding" evidence="11">
    <location>
        <begin position="19"/>
        <end position="84"/>
    </location>
</feature>
<evidence type="ECO:0000259" key="11">
    <source>
        <dbReference type="SMART" id="SM01372"/>
    </source>
</evidence>
<dbReference type="InterPro" id="IPR015633">
    <property type="entry name" value="E2F"/>
</dbReference>
<name>A0A921UK98_SORBI</name>
<evidence type="ECO:0000256" key="2">
    <source>
        <dbReference type="ARBA" id="ARBA00010940"/>
    </source>
</evidence>
<feature type="compositionally biased region" description="Polar residues" evidence="10">
    <location>
        <begin position="141"/>
        <end position="150"/>
    </location>
</feature>
<evidence type="ECO:0000256" key="8">
    <source>
        <dbReference type="ARBA" id="ARBA00023306"/>
    </source>
</evidence>
<evidence type="ECO:0000256" key="3">
    <source>
        <dbReference type="ARBA" id="ARBA00022491"/>
    </source>
</evidence>
<accession>A0A921UK98</accession>
<keyword evidence="8" id="KW-0131">Cell cycle</keyword>
<dbReference type="AlphaFoldDB" id="A0A921UK98"/>
<dbReference type="GO" id="GO:0005667">
    <property type="term" value="C:transcription regulator complex"/>
    <property type="evidence" value="ECO:0007669"/>
    <property type="project" value="InterPro"/>
</dbReference>
<reference evidence="12" key="1">
    <citation type="journal article" date="2019" name="BMC Genomics">
        <title>A new reference genome for Sorghum bicolor reveals high levels of sequence similarity between sweet and grain genotypes: implications for the genetics of sugar metabolism.</title>
        <authorList>
            <person name="Cooper E.A."/>
            <person name="Brenton Z.W."/>
            <person name="Flinn B.S."/>
            <person name="Jenkins J."/>
            <person name="Shu S."/>
            <person name="Flowers D."/>
            <person name="Luo F."/>
            <person name="Wang Y."/>
            <person name="Xia P."/>
            <person name="Barry K."/>
            <person name="Daum C."/>
            <person name="Lipzen A."/>
            <person name="Yoshinaga Y."/>
            <person name="Schmutz J."/>
            <person name="Saski C."/>
            <person name="Vermerris W."/>
            <person name="Kresovich S."/>
        </authorList>
    </citation>
    <scope>NUCLEOTIDE SEQUENCE</scope>
</reference>
<evidence type="ECO:0000256" key="1">
    <source>
        <dbReference type="ARBA" id="ARBA00004123"/>
    </source>
</evidence>
<dbReference type="SUPFAM" id="SSF46785">
    <property type="entry name" value="Winged helix' DNA-binding domain"/>
    <property type="match status" value="2"/>
</dbReference>
<sequence>MHAGVGGAGANGRHHAYSRKDKSLGLLCSNFVVLYNRDDVESIGLDEAAKCLGVERRRIYDIVNVLESVGILVRKAKNRYTWIGFGGVPMALRELKERALREKSGLAPLQNDDVSDSGPQQSISDDDTMGTPGADNENEKLSQTMDNPSNKPGAPRCRLRSDHRKEKSLGLLTQNFVKLFLTMEVDTISLDEAAKLLLGEGHEETNMRTKVRRLYDIANVLSSLNLIEKIHQGDTRKPAFRWLGRATTPNTENGVTVAVPPPGKTTSNKRTFGTELTNIDIHRSNLDSKVQKKAKLAQSGSDVLTNCKLAVRSQLGQGKQSGFVYGPFHPAGARKHELDGGNKPGQRERAQDWRAFLLPFDHTLSDLFAHYVEVWKTWYSEFAQGSNIMQQHFGHSVNHFL</sequence>
<protein>
    <recommendedName>
        <fullName evidence="11">E2F/DP family winged-helix DNA-binding domain-containing protein</fullName>
    </recommendedName>
</protein>
<dbReference type="EMBL" id="CM027683">
    <property type="protein sequence ID" value="KAG0534205.1"/>
    <property type="molecule type" value="Genomic_DNA"/>
</dbReference>
<dbReference type="Pfam" id="PF02319">
    <property type="entry name" value="WHD_E2F_TDP"/>
    <property type="match status" value="2"/>
</dbReference>
<evidence type="ECO:0000256" key="10">
    <source>
        <dbReference type="SAM" id="MobiDB-lite"/>
    </source>
</evidence>
<dbReference type="Proteomes" id="UP000807115">
    <property type="component" value="Chromosome 4"/>
</dbReference>
<comment type="subcellular location">
    <subcellularLocation>
        <location evidence="1 9">Nucleus</location>
    </subcellularLocation>
</comment>
<keyword evidence="3" id="KW-0678">Repressor</keyword>
<keyword evidence="6 9" id="KW-0804">Transcription</keyword>
<dbReference type="InterPro" id="IPR036390">
    <property type="entry name" value="WH_DNA-bd_sf"/>
</dbReference>
<reference evidence="12" key="2">
    <citation type="submission" date="2020-10" db="EMBL/GenBank/DDBJ databases">
        <authorList>
            <person name="Cooper E.A."/>
            <person name="Brenton Z.W."/>
            <person name="Flinn B.S."/>
            <person name="Jenkins J."/>
            <person name="Shu S."/>
            <person name="Flowers D."/>
            <person name="Luo F."/>
            <person name="Wang Y."/>
            <person name="Xia P."/>
            <person name="Barry K."/>
            <person name="Daum C."/>
            <person name="Lipzen A."/>
            <person name="Yoshinaga Y."/>
            <person name="Schmutz J."/>
            <person name="Saski C."/>
            <person name="Vermerris W."/>
            <person name="Kresovich S."/>
        </authorList>
    </citation>
    <scope>NUCLEOTIDE SEQUENCE</scope>
</reference>
<dbReference type="SMART" id="SM01372">
    <property type="entry name" value="E2F_TDP"/>
    <property type="match status" value="2"/>
</dbReference>
<dbReference type="Gene3D" id="1.10.10.10">
    <property type="entry name" value="Winged helix-like DNA-binding domain superfamily/Winged helix DNA-binding domain"/>
    <property type="match status" value="2"/>
</dbReference>
<organism evidence="12 13">
    <name type="scientific">Sorghum bicolor</name>
    <name type="common">Sorghum</name>
    <name type="synonym">Sorghum vulgare</name>
    <dbReference type="NCBI Taxonomy" id="4558"/>
    <lineage>
        <taxon>Eukaryota</taxon>
        <taxon>Viridiplantae</taxon>
        <taxon>Streptophyta</taxon>
        <taxon>Embryophyta</taxon>
        <taxon>Tracheophyta</taxon>
        <taxon>Spermatophyta</taxon>
        <taxon>Magnoliopsida</taxon>
        <taxon>Liliopsida</taxon>
        <taxon>Poales</taxon>
        <taxon>Poaceae</taxon>
        <taxon>PACMAD clade</taxon>
        <taxon>Panicoideae</taxon>
        <taxon>Andropogonodae</taxon>
        <taxon>Andropogoneae</taxon>
        <taxon>Sorghinae</taxon>
        <taxon>Sorghum</taxon>
    </lineage>
</organism>
<dbReference type="FunFam" id="1.10.10.10:FF:000073">
    <property type="entry name" value="E2F transcription factor 8"/>
    <property type="match status" value="1"/>
</dbReference>
<dbReference type="GO" id="GO:0000978">
    <property type="term" value="F:RNA polymerase II cis-regulatory region sequence-specific DNA binding"/>
    <property type="evidence" value="ECO:0007669"/>
    <property type="project" value="InterPro"/>
</dbReference>
<keyword evidence="7 9" id="KW-0539">Nucleus</keyword>
<feature type="region of interest" description="Disordered" evidence="10">
    <location>
        <begin position="251"/>
        <end position="270"/>
    </location>
</feature>
<evidence type="ECO:0000256" key="4">
    <source>
        <dbReference type="ARBA" id="ARBA00023015"/>
    </source>
</evidence>
<evidence type="ECO:0000256" key="9">
    <source>
        <dbReference type="RuleBase" id="RU003796"/>
    </source>
</evidence>
<dbReference type="PANTHER" id="PTHR12081:SF7">
    <property type="entry name" value="TRANSCRIPTION FACTOR EFL-3"/>
    <property type="match status" value="1"/>
</dbReference>
<feature type="region of interest" description="Disordered" evidence="10">
    <location>
        <begin position="105"/>
        <end position="162"/>
    </location>
</feature>
<proteinExistence type="inferred from homology"/>
<keyword evidence="5 9" id="KW-0238">DNA-binding</keyword>
<dbReference type="InterPro" id="IPR036388">
    <property type="entry name" value="WH-like_DNA-bd_sf"/>
</dbReference>
<gene>
    <name evidence="12" type="ORF">BDA96_04G259700</name>
</gene>
<keyword evidence="4 9" id="KW-0805">Transcription regulation</keyword>
<comment type="caution">
    <text evidence="12">The sequence shown here is derived from an EMBL/GenBank/DDBJ whole genome shotgun (WGS) entry which is preliminary data.</text>
</comment>
<dbReference type="FunFam" id="1.10.10.10:FF:000295">
    <property type="entry name" value="E2F transcription factor-like E2FE"/>
    <property type="match status" value="1"/>
</dbReference>
<evidence type="ECO:0000313" key="12">
    <source>
        <dbReference type="EMBL" id="KAG0534205.1"/>
    </source>
</evidence>
<evidence type="ECO:0000313" key="13">
    <source>
        <dbReference type="Proteomes" id="UP000807115"/>
    </source>
</evidence>
<comment type="similarity">
    <text evidence="2 9">Belongs to the E2F/DP family.</text>
</comment>
<dbReference type="GO" id="GO:0005634">
    <property type="term" value="C:nucleus"/>
    <property type="evidence" value="ECO:0007669"/>
    <property type="project" value="UniProtKB-SubCell"/>
</dbReference>
<dbReference type="InterPro" id="IPR003316">
    <property type="entry name" value="E2F_WHTH_DNA-bd_dom"/>
</dbReference>
<evidence type="ECO:0000256" key="7">
    <source>
        <dbReference type="ARBA" id="ARBA00023242"/>
    </source>
</evidence>
<dbReference type="GO" id="GO:0006357">
    <property type="term" value="P:regulation of transcription by RNA polymerase II"/>
    <property type="evidence" value="ECO:0007669"/>
    <property type="project" value="InterPro"/>
</dbReference>
<evidence type="ECO:0000256" key="6">
    <source>
        <dbReference type="ARBA" id="ARBA00023163"/>
    </source>
</evidence>